<dbReference type="InterPro" id="IPR004360">
    <property type="entry name" value="Glyas_Fos-R_dOase_dom"/>
</dbReference>
<organism evidence="2 3">
    <name type="scientific">Acidimicrobiia bacterium BACL6 MAG-120924-bin43</name>
    <dbReference type="NCBI Taxonomy" id="1655583"/>
    <lineage>
        <taxon>Bacteria</taxon>
        <taxon>Bacillati</taxon>
        <taxon>Actinomycetota</taxon>
        <taxon>Acidimicrobiia</taxon>
        <taxon>acIV cluster</taxon>
    </lineage>
</organism>
<evidence type="ECO:0000259" key="1">
    <source>
        <dbReference type="PROSITE" id="PS51819"/>
    </source>
</evidence>
<dbReference type="NCBIfam" id="NF041414">
    <property type="entry name" value="ArsI_CadI_VOC"/>
    <property type="match status" value="1"/>
</dbReference>
<dbReference type="Pfam" id="PF00903">
    <property type="entry name" value="Glyoxalase"/>
    <property type="match status" value="1"/>
</dbReference>
<dbReference type="GO" id="GO:0046686">
    <property type="term" value="P:response to cadmium ion"/>
    <property type="evidence" value="ECO:0007669"/>
    <property type="project" value="TreeGrafter"/>
</dbReference>
<sequence length="137" mass="15390">MSRVQLALNVSNLQEAIDFYSKMFNATPAKVREGYANFAIVDPPLKLVLIETPRDAVAEYQHLNHLGVELDTTAQVESSIERFEQLGLVDSVEKDTTCCYAVQDKVWMESPDGAPWEYYTVLADAPTYYATADQKCC</sequence>
<dbReference type="InterPro" id="IPR037523">
    <property type="entry name" value="VOC_core"/>
</dbReference>
<dbReference type="InterPro" id="IPR052393">
    <property type="entry name" value="Cadmium-induced_rsp"/>
</dbReference>
<dbReference type="EMBL" id="LIBJ01000177">
    <property type="protein sequence ID" value="KRO47262.1"/>
    <property type="molecule type" value="Genomic_DNA"/>
</dbReference>
<dbReference type="InterPro" id="IPR049789">
    <property type="entry name" value="ArsI/CadI-like"/>
</dbReference>
<evidence type="ECO:0000313" key="2">
    <source>
        <dbReference type="EMBL" id="KRO47262.1"/>
    </source>
</evidence>
<dbReference type="AlphaFoldDB" id="A0A0R2QAE2"/>
<name>A0A0R2QAE2_9ACTN</name>
<dbReference type="PANTHER" id="PTHR41294">
    <property type="entry name" value="CADMIUM-INDUCED PROTEIN CADI"/>
    <property type="match status" value="1"/>
</dbReference>
<gene>
    <name evidence="2" type="ORF">ABR75_02385</name>
</gene>
<dbReference type="PROSITE" id="PS51819">
    <property type="entry name" value="VOC"/>
    <property type="match status" value="1"/>
</dbReference>
<dbReference type="Proteomes" id="UP000051017">
    <property type="component" value="Unassembled WGS sequence"/>
</dbReference>
<feature type="domain" description="VOC" evidence="1">
    <location>
        <begin position="2"/>
        <end position="121"/>
    </location>
</feature>
<evidence type="ECO:0000313" key="3">
    <source>
        <dbReference type="Proteomes" id="UP000051017"/>
    </source>
</evidence>
<comment type="caution">
    <text evidence="2">The sequence shown here is derived from an EMBL/GenBank/DDBJ whole genome shotgun (WGS) entry which is preliminary data.</text>
</comment>
<accession>A0A0R2QAE2</accession>
<dbReference type="PANTHER" id="PTHR41294:SF1">
    <property type="entry name" value="CADMIUM-INDUCED PROTEIN CADI"/>
    <property type="match status" value="1"/>
</dbReference>
<dbReference type="Gene3D" id="3.10.180.10">
    <property type="entry name" value="2,3-Dihydroxybiphenyl 1,2-Dioxygenase, domain 1"/>
    <property type="match status" value="1"/>
</dbReference>
<dbReference type="InterPro" id="IPR029068">
    <property type="entry name" value="Glyas_Bleomycin-R_OHBP_Dase"/>
</dbReference>
<proteinExistence type="predicted"/>
<dbReference type="SUPFAM" id="SSF54593">
    <property type="entry name" value="Glyoxalase/Bleomycin resistance protein/Dihydroxybiphenyl dioxygenase"/>
    <property type="match status" value="1"/>
</dbReference>
<protein>
    <recommendedName>
        <fullName evidence="1">VOC domain-containing protein</fullName>
    </recommendedName>
</protein>
<reference evidence="2 3" key="1">
    <citation type="submission" date="2015-10" db="EMBL/GenBank/DDBJ databases">
        <title>Metagenome-Assembled Genomes uncover a global brackish microbiome.</title>
        <authorList>
            <person name="Hugerth L.W."/>
            <person name="Larsson J."/>
            <person name="Alneberg J."/>
            <person name="Lindh M.V."/>
            <person name="Legrand C."/>
            <person name="Pinhassi J."/>
            <person name="Andersson A.F."/>
        </authorList>
    </citation>
    <scope>NUCLEOTIDE SEQUENCE [LARGE SCALE GENOMIC DNA]</scope>
    <source>
        <strain evidence="2">BACL6 MAG-120924-bin43</strain>
    </source>
</reference>